<organism evidence="5 6">
    <name type="scientific">Shewanella canadensis</name>
    <dbReference type="NCBI Taxonomy" id="271096"/>
    <lineage>
        <taxon>Bacteria</taxon>
        <taxon>Pseudomonadati</taxon>
        <taxon>Pseudomonadota</taxon>
        <taxon>Gammaproteobacteria</taxon>
        <taxon>Alteromonadales</taxon>
        <taxon>Shewanellaceae</taxon>
        <taxon>Shewanella</taxon>
    </lineage>
</organism>
<dbReference type="SMART" id="SM00382">
    <property type="entry name" value="AAA"/>
    <property type="match status" value="2"/>
</dbReference>
<dbReference type="Pfam" id="PF00004">
    <property type="entry name" value="AAA"/>
    <property type="match status" value="2"/>
</dbReference>
<keyword evidence="6" id="KW-1185">Reference proteome</keyword>
<keyword evidence="2" id="KW-0547">Nucleotide-binding</keyword>
<dbReference type="InterPro" id="IPR003593">
    <property type="entry name" value="AAA+_ATPase"/>
</dbReference>
<comment type="caution">
    <text evidence="5">The sequence shown here is derived from an EMBL/GenBank/DDBJ whole genome shotgun (WGS) entry which is preliminary data.</text>
</comment>
<dbReference type="InterPro" id="IPR050221">
    <property type="entry name" value="26S_Proteasome_ATPase"/>
</dbReference>
<evidence type="ECO:0000256" key="2">
    <source>
        <dbReference type="ARBA" id="ARBA00022741"/>
    </source>
</evidence>
<feature type="domain" description="AAA+ ATPase" evidence="4">
    <location>
        <begin position="237"/>
        <end position="374"/>
    </location>
</feature>
<feature type="domain" description="AAA+ ATPase" evidence="4">
    <location>
        <begin position="482"/>
        <end position="611"/>
    </location>
</feature>
<dbReference type="EMBL" id="RXNU01000010">
    <property type="protein sequence ID" value="RTR37670.1"/>
    <property type="molecule type" value="Genomic_DNA"/>
</dbReference>
<comment type="similarity">
    <text evidence="1">Belongs to the AAA ATPase family.</text>
</comment>
<gene>
    <name evidence="5" type="ORF">EKG38_16755</name>
</gene>
<dbReference type="InterPro" id="IPR027417">
    <property type="entry name" value="P-loop_NTPase"/>
</dbReference>
<reference evidence="5 6" key="1">
    <citation type="submission" date="2018-12" db="EMBL/GenBank/DDBJ databases">
        <authorList>
            <person name="Yu L."/>
        </authorList>
    </citation>
    <scope>NUCLEOTIDE SEQUENCE [LARGE SCALE GENOMIC DNA]</scope>
    <source>
        <strain evidence="5 6">HAW-EB2</strain>
    </source>
</reference>
<dbReference type="Proteomes" id="UP000267448">
    <property type="component" value="Unassembled WGS sequence"/>
</dbReference>
<dbReference type="OrthoDB" id="9809379at2"/>
<dbReference type="Gene3D" id="3.40.50.300">
    <property type="entry name" value="P-loop containing nucleotide triphosphate hydrolases"/>
    <property type="match status" value="2"/>
</dbReference>
<evidence type="ECO:0000256" key="3">
    <source>
        <dbReference type="ARBA" id="ARBA00022840"/>
    </source>
</evidence>
<name>A0A3S0J4A7_9GAMM</name>
<dbReference type="AlphaFoldDB" id="A0A3S0J4A7"/>
<accession>A0A3S0J4A7</accession>
<evidence type="ECO:0000256" key="1">
    <source>
        <dbReference type="ARBA" id="ARBA00006914"/>
    </source>
</evidence>
<dbReference type="RefSeq" id="WP_126521370.1">
    <property type="nucleotide sequence ID" value="NZ_RXNU01000010.1"/>
</dbReference>
<sequence length="686" mass="77010">MTRVHLEPPHPFDNLIVEASPIRGHQGCATTYAYNALASGFIGNSDLEYVTSRMIKVLCGKGFDKNSTNKLKAIRRHLKARLTPTKTPDLDHNCQLLAKGLGLPNDSWKVVKFIVVMNANRGLFDFINKILPEDNYANAMFSSMLDLEEGLLIQILKALATTGLFDQFFDNELIDFMNIPQPIVNLLLGPRVKYYVNLIEPFIQSKPKSELKLRHFSHLECDTLLQFLDITINHSTPGINVLLYGLPGTGKSELAKVLADKTHSHLLAIKPIGSELKDIKPKYQKEVSSANLRLQYLTLVQRLVSPDEKTLLLIDECEDVFEQSISHQGCGKDILHELMEQNTIPTVWITNHIDAIPNSCIRRFSYILNVSIPDNRVMESLMDNSFKGLRVSKVFKKQLASRPNVAPANVTNAAFVSHAVGLTGKAAEHNIDTMVKSNLEACGYNIHTNSYKPQLPFSTEYLNIKGGNQAIGQLEKTMNQQCDIRTLLVGPPGTGKTAVVEHLANSCNRELVTIRCSDVLGKYVGESEKNIARIFQQADNNNSILFFDEVDSLLLDRGGLNASWEIQQVNELLTQMECFNQPFFAATNFSERLDRAVMRRFDFKLSFDYLTEKQAQNLFRSVTSTDTLSTQTIDSLSLLKLLTPGDFSILKRRQKLNHFKLTTDDCLAILTTENNSKPGNRTIGFK</sequence>
<dbReference type="SUPFAM" id="SSF52540">
    <property type="entry name" value="P-loop containing nucleoside triphosphate hydrolases"/>
    <property type="match status" value="2"/>
</dbReference>
<evidence type="ECO:0000313" key="5">
    <source>
        <dbReference type="EMBL" id="RTR37670.1"/>
    </source>
</evidence>
<proteinExistence type="inferred from homology"/>
<dbReference type="InterPro" id="IPR003959">
    <property type="entry name" value="ATPase_AAA_core"/>
</dbReference>
<evidence type="ECO:0000259" key="4">
    <source>
        <dbReference type="SMART" id="SM00382"/>
    </source>
</evidence>
<keyword evidence="3" id="KW-0067">ATP-binding</keyword>
<dbReference type="GO" id="GO:0005524">
    <property type="term" value="F:ATP binding"/>
    <property type="evidence" value="ECO:0007669"/>
    <property type="project" value="UniProtKB-KW"/>
</dbReference>
<dbReference type="GO" id="GO:0016887">
    <property type="term" value="F:ATP hydrolysis activity"/>
    <property type="evidence" value="ECO:0007669"/>
    <property type="project" value="InterPro"/>
</dbReference>
<dbReference type="CDD" id="cd19481">
    <property type="entry name" value="RecA-like_protease"/>
    <property type="match status" value="1"/>
</dbReference>
<evidence type="ECO:0000313" key="6">
    <source>
        <dbReference type="Proteomes" id="UP000267448"/>
    </source>
</evidence>
<dbReference type="PANTHER" id="PTHR23073">
    <property type="entry name" value="26S PROTEASOME REGULATORY SUBUNIT"/>
    <property type="match status" value="1"/>
</dbReference>
<protein>
    <submittedName>
        <fullName evidence="5">AAA family ATPase</fullName>
    </submittedName>
</protein>